<dbReference type="Gene3D" id="1.10.357.10">
    <property type="entry name" value="Tetracycline Repressor, domain 2"/>
    <property type="match status" value="1"/>
</dbReference>
<dbReference type="InterPro" id="IPR009057">
    <property type="entry name" value="Homeodomain-like_sf"/>
</dbReference>
<dbReference type="Pfam" id="PF00440">
    <property type="entry name" value="TetR_N"/>
    <property type="match status" value="1"/>
</dbReference>
<feature type="domain" description="HTH tetR-type" evidence="4">
    <location>
        <begin position="4"/>
        <end position="64"/>
    </location>
</feature>
<evidence type="ECO:0000313" key="6">
    <source>
        <dbReference type="Proteomes" id="UP001596990"/>
    </source>
</evidence>
<dbReference type="Proteomes" id="UP001596990">
    <property type="component" value="Unassembled WGS sequence"/>
</dbReference>
<keyword evidence="6" id="KW-1185">Reference proteome</keyword>
<comment type="caution">
    <text evidence="5">The sequence shown here is derived from an EMBL/GenBank/DDBJ whole genome shotgun (WGS) entry which is preliminary data.</text>
</comment>
<dbReference type="InterPro" id="IPR050624">
    <property type="entry name" value="HTH-type_Tx_Regulator"/>
</dbReference>
<gene>
    <name evidence="5" type="primary">refZ</name>
    <name evidence="5" type="ORF">ACFQ2J_07555</name>
</gene>
<dbReference type="PANTHER" id="PTHR43479">
    <property type="entry name" value="ACREF/ENVCD OPERON REPRESSOR-RELATED"/>
    <property type="match status" value="1"/>
</dbReference>
<reference evidence="6" key="1">
    <citation type="journal article" date="2019" name="Int. J. Syst. Evol. Microbiol.">
        <title>The Global Catalogue of Microorganisms (GCM) 10K type strain sequencing project: providing services to taxonomists for standard genome sequencing and annotation.</title>
        <authorList>
            <consortium name="The Broad Institute Genomics Platform"/>
            <consortium name="The Broad Institute Genome Sequencing Center for Infectious Disease"/>
            <person name="Wu L."/>
            <person name="Ma J."/>
        </authorList>
    </citation>
    <scope>NUCLEOTIDE SEQUENCE [LARGE SCALE GENOMIC DNA]</scope>
    <source>
        <strain evidence="6">CCUG 56607</strain>
    </source>
</reference>
<dbReference type="GO" id="GO:0003677">
    <property type="term" value="F:DNA binding"/>
    <property type="evidence" value="ECO:0007669"/>
    <property type="project" value="UniProtKB-KW"/>
</dbReference>
<evidence type="ECO:0000256" key="2">
    <source>
        <dbReference type="ARBA" id="ARBA00023125"/>
    </source>
</evidence>
<feature type="DNA-binding region" description="H-T-H motif" evidence="3">
    <location>
        <begin position="27"/>
        <end position="46"/>
    </location>
</feature>
<dbReference type="PRINTS" id="PR00455">
    <property type="entry name" value="HTHTETR"/>
</dbReference>
<protein>
    <submittedName>
        <fullName evidence="5">Forespore capture DNA-binding protein RefZ</fullName>
    </submittedName>
</protein>
<dbReference type="PROSITE" id="PS50977">
    <property type="entry name" value="HTH_TETR_2"/>
    <property type="match status" value="1"/>
</dbReference>
<evidence type="ECO:0000259" key="4">
    <source>
        <dbReference type="PROSITE" id="PS50977"/>
    </source>
</evidence>
<evidence type="ECO:0000256" key="3">
    <source>
        <dbReference type="PROSITE-ProRule" id="PRU00335"/>
    </source>
</evidence>
<dbReference type="PANTHER" id="PTHR43479:SF11">
    <property type="entry name" value="ACREF_ENVCD OPERON REPRESSOR-RELATED"/>
    <property type="match status" value="1"/>
</dbReference>
<evidence type="ECO:0000313" key="5">
    <source>
        <dbReference type="EMBL" id="MFD1019053.1"/>
    </source>
</evidence>
<keyword evidence="1" id="KW-0678">Repressor</keyword>
<dbReference type="SUPFAM" id="SSF46689">
    <property type="entry name" value="Homeodomain-like"/>
    <property type="match status" value="1"/>
</dbReference>
<dbReference type="RefSeq" id="WP_386058125.1">
    <property type="nucleotide sequence ID" value="NZ_JBHTKL010000001.1"/>
</dbReference>
<dbReference type="NCBIfam" id="NF037937">
    <property type="entry name" value="septum_RefZ"/>
    <property type="match status" value="1"/>
</dbReference>
<dbReference type="InterPro" id="IPR001647">
    <property type="entry name" value="HTH_TetR"/>
</dbReference>
<dbReference type="EMBL" id="JBHTKL010000001">
    <property type="protein sequence ID" value="MFD1019053.1"/>
    <property type="molecule type" value="Genomic_DNA"/>
</dbReference>
<proteinExistence type="predicted"/>
<sequence>MKKTTTKQIVMNAACRLFFLKGYHGTSVRDIAGQANVNVSLINYHFKSKQGLLETLIVDYYELYLERIEQNMKETKDCHPLDQICRLIDDILHYKQEHHQLTCLIQRELSMDNQFVREMLVTYLSKENHLLYSLFKKVVSKKVADSRESKFLFLQLKGMLQAPYAMPNDWKDFVTFDQSHHYFATHYSRTVQRWVTMMADQPLINLLSKPS</sequence>
<name>A0ABW3L1R7_9BACI</name>
<keyword evidence="2 3" id="KW-0238">DNA-binding</keyword>
<accession>A0ABW3L1R7</accession>
<organism evidence="5 6">
    <name type="scientific">Thalassobacillus hwangdonensis</name>
    <dbReference type="NCBI Taxonomy" id="546108"/>
    <lineage>
        <taxon>Bacteria</taxon>
        <taxon>Bacillati</taxon>
        <taxon>Bacillota</taxon>
        <taxon>Bacilli</taxon>
        <taxon>Bacillales</taxon>
        <taxon>Bacillaceae</taxon>
        <taxon>Thalassobacillus</taxon>
    </lineage>
</organism>
<evidence type="ECO:0000256" key="1">
    <source>
        <dbReference type="ARBA" id="ARBA00022491"/>
    </source>
</evidence>